<dbReference type="RefSeq" id="WP_083617811.1">
    <property type="nucleotide sequence ID" value="NZ_LR735002.1"/>
</dbReference>
<name>A0A7Z9BND1_9CYAN</name>
<evidence type="ECO:0000313" key="2">
    <source>
        <dbReference type="Proteomes" id="UP000182190"/>
    </source>
</evidence>
<dbReference type="OrthoDB" id="8479139at2"/>
<gene>
    <name evidence="1" type="ORF">PL9631_400036</name>
</gene>
<accession>A0A7Z9BND1</accession>
<sequence>MNIDAVSPRKRKAILVISSHDLTRLEYTSGGNDLLLSDQVHLLVPSDEVSSSLEKKLENSGLLEEGSLLIQNPYDSSDYVVLEKSASTFALAKYLHFTTLCGFLGAREVTVEQIEVKTSTGKQVYKGSLNSSGVTGNIEAQSKTLEQIRNQLKIRSTFPGGNPNIEEAEAHLNKYQLLSDHSMTSLIAQRSGSNPLQSRELTLSLSEEFKKNFKAIADINVPVYLDLQAQIEQIKKEVYEFNLTVKVEF</sequence>
<reference evidence="1" key="1">
    <citation type="submission" date="2019-10" db="EMBL/GenBank/DDBJ databases">
        <authorList>
            <consortium name="Genoscope - CEA"/>
            <person name="William W."/>
        </authorList>
    </citation>
    <scope>NUCLEOTIDE SEQUENCE [LARGE SCALE GENOMIC DNA]</scope>
    <source>
        <strain evidence="1">BBR_PRJEB10994</strain>
    </source>
</reference>
<proteinExistence type="predicted"/>
<protein>
    <submittedName>
        <fullName evidence="1">Uncharacterized protein</fullName>
    </submittedName>
</protein>
<comment type="caution">
    <text evidence="1">The sequence shown here is derived from an EMBL/GenBank/DDBJ whole genome shotgun (WGS) entry which is preliminary data.</text>
</comment>
<dbReference type="Proteomes" id="UP000182190">
    <property type="component" value="Unassembled WGS sequence"/>
</dbReference>
<dbReference type="AlphaFoldDB" id="A0A7Z9BND1"/>
<evidence type="ECO:0000313" key="1">
    <source>
        <dbReference type="EMBL" id="VXD18562.1"/>
    </source>
</evidence>
<organism evidence="1 2">
    <name type="scientific">Planktothrix paucivesiculata PCC 9631</name>
    <dbReference type="NCBI Taxonomy" id="671071"/>
    <lineage>
        <taxon>Bacteria</taxon>
        <taxon>Bacillati</taxon>
        <taxon>Cyanobacteriota</taxon>
        <taxon>Cyanophyceae</taxon>
        <taxon>Oscillatoriophycideae</taxon>
        <taxon>Oscillatoriales</taxon>
        <taxon>Microcoleaceae</taxon>
        <taxon>Planktothrix</taxon>
    </lineage>
</organism>
<keyword evidence="2" id="KW-1185">Reference proteome</keyword>
<dbReference type="EMBL" id="CZCS02000180">
    <property type="protein sequence ID" value="VXD18562.1"/>
    <property type="molecule type" value="Genomic_DNA"/>
</dbReference>